<evidence type="ECO:0000256" key="1">
    <source>
        <dbReference type="SAM" id="MobiDB-lite"/>
    </source>
</evidence>
<organism evidence="3 4">
    <name type="scientific">Pirellulimonas nuda</name>
    <dbReference type="NCBI Taxonomy" id="2528009"/>
    <lineage>
        <taxon>Bacteria</taxon>
        <taxon>Pseudomonadati</taxon>
        <taxon>Planctomycetota</taxon>
        <taxon>Planctomycetia</taxon>
        <taxon>Pirellulales</taxon>
        <taxon>Lacipirellulaceae</taxon>
        <taxon>Pirellulimonas</taxon>
    </lineage>
</organism>
<feature type="compositionally biased region" description="Low complexity" evidence="1">
    <location>
        <begin position="263"/>
        <end position="278"/>
    </location>
</feature>
<feature type="region of interest" description="Disordered" evidence="1">
    <location>
        <begin position="255"/>
        <end position="287"/>
    </location>
</feature>
<gene>
    <name evidence="3" type="ORF">Pla175_15650</name>
</gene>
<proteinExistence type="predicted"/>
<reference evidence="3 4" key="1">
    <citation type="submission" date="2019-02" db="EMBL/GenBank/DDBJ databases">
        <title>Deep-cultivation of Planctomycetes and their phenomic and genomic characterization uncovers novel biology.</title>
        <authorList>
            <person name="Wiegand S."/>
            <person name="Jogler M."/>
            <person name="Boedeker C."/>
            <person name="Pinto D."/>
            <person name="Vollmers J."/>
            <person name="Rivas-Marin E."/>
            <person name="Kohn T."/>
            <person name="Peeters S.H."/>
            <person name="Heuer A."/>
            <person name="Rast P."/>
            <person name="Oberbeckmann S."/>
            <person name="Bunk B."/>
            <person name="Jeske O."/>
            <person name="Meyerdierks A."/>
            <person name="Storesund J.E."/>
            <person name="Kallscheuer N."/>
            <person name="Luecker S."/>
            <person name="Lage O.M."/>
            <person name="Pohl T."/>
            <person name="Merkel B.J."/>
            <person name="Hornburger P."/>
            <person name="Mueller R.-W."/>
            <person name="Bruemmer F."/>
            <person name="Labrenz M."/>
            <person name="Spormann A.M."/>
            <person name="Op den Camp H."/>
            <person name="Overmann J."/>
            <person name="Amann R."/>
            <person name="Jetten M.S.M."/>
            <person name="Mascher T."/>
            <person name="Medema M.H."/>
            <person name="Devos D.P."/>
            <person name="Kaster A.-K."/>
            <person name="Ovreas L."/>
            <person name="Rohde M."/>
            <person name="Galperin M.Y."/>
            <person name="Jogler C."/>
        </authorList>
    </citation>
    <scope>NUCLEOTIDE SEQUENCE [LARGE SCALE GENOMIC DNA]</scope>
    <source>
        <strain evidence="3 4">Pla175</strain>
    </source>
</reference>
<dbReference type="Proteomes" id="UP000317429">
    <property type="component" value="Chromosome"/>
</dbReference>
<evidence type="ECO:0000313" key="4">
    <source>
        <dbReference type="Proteomes" id="UP000317429"/>
    </source>
</evidence>
<accession>A0A518D9S9</accession>
<dbReference type="PROSITE" id="PS51257">
    <property type="entry name" value="PROKAR_LIPOPROTEIN"/>
    <property type="match status" value="1"/>
</dbReference>
<dbReference type="KEGG" id="pnd:Pla175_15650"/>
<feature type="signal peptide" evidence="2">
    <location>
        <begin position="1"/>
        <end position="20"/>
    </location>
</feature>
<sequence length="287" mass="29319" precursor="true">MSRQSLFVGFLSLASCAAMASNCLGQVSVGVGRGVSVRTPYVGVGVAPWGGVRVNAPGAVVRTPGYYYGPRRVVVGAPYGAYGYRGFGGYYGGRTVVTAGPGYAVESTEIASPTPASGVVTASAAMSSAPPASPMPPKLSSLSVDELGALLVDASASLHARLDLFDGGEGWQSYFETSANGWTSENATDKLLRRFDSVSRQSEFSMIAQLPEFQAVHEILAAYAAKLAEPTPTVPPAPSAGVSVDVKARGANVSVRSGAESIPAPAASKGGAKASPASERSVLIDVR</sequence>
<protein>
    <recommendedName>
        <fullName evidence="5">DUF4476 domain-containing protein</fullName>
    </recommendedName>
</protein>
<feature type="chain" id="PRO_5022209480" description="DUF4476 domain-containing protein" evidence="2">
    <location>
        <begin position="21"/>
        <end position="287"/>
    </location>
</feature>
<dbReference type="EMBL" id="CP036291">
    <property type="protein sequence ID" value="QDU88193.1"/>
    <property type="molecule type" value="Genomic_DNA"/>
</dbReference>
<dbReference type="AlphaFoldDB" id="A0A518D9S9"/>
<name>A0A518D9S9_9BACT</name>
<evidence type="ECO:0008006" key="5">
    <source>
        <dbReference type="Google" id="ProtNLM"/>
    </source>
</evidence>
<evidence type="ECO:0000313" key="3">
    <source>
        <dbReference type="EMBL" id="QDU88193.1"/>
    </source>
</evidence>
<keyword evidence="2" id="KW-0732">Signal</keyword>
<keyword evidence="4" id="KW-1185">Reference proteome</keyword>
<evidence type="ECO:0000256" key="2">
    <source>
        <dbReference type="SAM" id="SignalP"/>
    </source>
</evidence>